<evidence type="ECO:0000313" key="3">
    <source>
        <dbReference type="Proteomes" id="UP001497623"/>
    </source>
</evidence>
<feature type="compositionally biased region" description="Basic residues" evidence="1">
    <location>
        <begin position="1"/>
        <end position="19"/>
    </location>
</feature>
<accession>A0AAV2Q8U5</accession>
<dbReference type="EMBL" id="CAXKWB010004673">
    <property type="protein sequence ID" value="CAL4074775.1"/>
    <property type="molecule type" value="Genomic_DNA"/>
</dbReference>
<feature type="non-terminal residue" evidence="2">
    <location>
        <position position="1"/>
    </location>
</feature>
<reference evidence="2 3" key="1">
    <citation type="submission" date="2024-05" db="EMBL/GenBank/DDBJ databases">
        <authorList>
            <person name="Wallberg A."/>
        </authorList>
    </citation>
    <scope>NUCLEOTIDE SEQUENCE [LARGE SCALE GENOMIC DNA]</scope>
</reference>
<organism evidence="2 3">
    <name type="scientific">Meganyctiphanes norvegica</name>
    <name type="common">Northern krill</name>
    <name type="synonym">Thysanopoda norvegica</name>
    <dbReference type="NCBI Taxonomy" id="48144"/>
    <lineage>
        <taxon>Eukaryota</taxon>
        <taxon>Metazoa</taxon>
        <taxon>Ecdysozoa</taxon>
        <taxon>Arthropoda</taxon>
        <taxon>Crustacea</taxon>
        <taxon>Multicrustacea</taxon>
        <taxon>Malacostraca</taxon>
        <taxon>Eumalacostraca</taxon>
        <taxon>Eucarida</taxon>
        <taxon>Euphausiacea</taxon>
        <taxon>Euphausiidae</taxon>
        <taxon>Meganyctiphanes</taxon>
    </lineage>
</organism>
<comment type="caution">
    <text evidence="2">The sequence shown here is derived from an EMBL/GenBank/DDBJ whole genome shotgun (WGS) entry which is preliminary data.</text>
</comment>
<keyword evidence="3" id="KW-1185">Reference proteome</keyword>
<dbReference type="Proteomes" id="UP001497623">
    <property type="component" value="Unassembled WGS sequence"/>
</dbReference>
<evidence type="ECO:0000256" key="1">
    <source>
        <dbReference type="SAM" id="MobiDB-lite"/>
    </source>
</evidence>
<gene>
    <name evidence="2" type="ORF">MNOR_LOCUS9602</name>
</gene>
<name>A0AAV2Q8U5_MEGNR</name>
<evidence type="ECO:0008006" key="4">
    <source>
        <dbReference type="Google" id="ProtNLM"/>
    </source>
</evidence>
<proteinExistence type="predicted"/>
<sequence length="248" mass="29780">IRKKPFSFSKKSRTFHKTRNSTPFEPNLATNTQPLTMQMLKSLSQSDERKGHQAERVHRGQIVIKSHVEALAMERQLLQYLQYYIEATRNIRIVPTAEIIHQRKQNKHEIEQLLKHAFKSLPSKDRQIRTKKDWNNARTRQMNSIPKPQKHKKETRGITKNTKKMRSVYPNYIYSRPQYNLPYHLRRKRVRRHSTLALKPYFASRLAQRKRISYQPRRSVTGPRLNNAFIARKMFIRRQIMNQLKNNN</sequence>
<evidence type="ECO:0000313" key="2">
    <source>
        <dbReference type="EMBL" id="CAL4074775.1"/>
    </source>
</evidence>
<feature type="compositionally biased region" description="Polar residues" evidence="1">
    <location>
        <begin position="20"/>
        <end position="30"/>
    </location>
</feature>
<feature type="region of interest" description="Disordered" evidence="1">
    <location>
        <begin position="1"/>
        <end position="30"/>
    </location>
</feature>
<protein>
    <recommendedName>
        <fullName evidence="4">Ribosomal protein S18</fullName>
    </recommendedName>
</protein>
<dbReference type="AlphaFoldDB" id="A0AAV2Q8U5"/>